<dbReference type="InterPro" id="IPR036915">
    <property type="entry name" value="Cyclin-like_sf"/>
</dbReference>
<feature type="compositionally biased region" description="Polar residues" evidence="2">
    <location>
        <begin position="121"/>
        <end position="131"/>
    </location>
</feature>
<dbReference type="SMART" id="SM00385">
    <property type="entry name" value="CYCLIN"/>
    <property type="match status" value="1"/>
</dbReference>
<dbReference type="EMBL" id="JMSN01000111">
    <property type="protein sequence ID" value="KDN38946.1"/>
    <property type="molecule type" value="Genomic_DNA"/>
</dbReference>
<feature type="compositionally biased region" description="Pro residues" evidence="2">
    <location>
        <begin position="598"/>
        <end position="612"/>
    </location>
</feature>
<keyword evidence="5" id="KW-1185">Reference proteome</keyword>
<keyword evidence="1" id="KW-0195">Cyclin</keyword>
<comment type="caution">
    <text evidence="4">The sequence shown here is derived from an EMBL/GenBank/DDBJ whole genome shotgun (WGS) entry which is preliminary data.</text>
</comment>
<dbReference type="GO" id="GO:0016538">
    <property type="term" value="F:cyclin-dependent protein serine/threonine kinase regulator activity"/>
    <property type="evidence" value="ECO:0007669"/>
    <property type="project" value="InterPro"/>
</dbReference>
<sequence length="692" mass="75780">MSAQTLSENEADESIERSKSLLDPISDVKGKSKHEKLSEPPSTAVDSPAPDAPSTLDAFTNVSASDIPFKSSQTPQLATLTPPSVVELETCAKGFGMHSMDRPGPSSGLVKQAVLGGAAQTNASGPISTVAPNPPTHPSLETPPADQQPTQEEEPEIHIKGKGNITDSASTTAGASVQPSPAAIGSSATTPATGVAMPMFSHANDGHALNDIAINVEEEGEPLRTSETQWWICLRDLEFAPSVMHAGYTVMEERSRRGRSVSFLLRLTDYLRLPINVTSAACIFFHRFFMRQCMTPANGSNIKVGKSFMPQCVAAACVFLACKTEESPRKVVHVIEAAVAASDRTEEGREAFECRDYAKRFGRARRRKDTGEIYDYRLVIDEEEVARDALRPGVKGAAQRDDRLWGPVRWKQNILTTEMWLAQALCFDFIVFHPHEYLIIMARELNFSNKIFWSAWFILVDCFRDPILIAFQRTVLVAAAYKLGCDRWEISPSHLDKHVQSMEVDDDLQETQKQSSSWTWLNAFGVSEFEVAEAARAIEDMQAIHADMTIPVEESLKARIPEMLRREVQRQNRSVAACFPDAVSKPSALRTWKACNAPTPPSLPGPPLPLGPAPAGNGRTPSYMPGSLPSQPSASRIQQNGATVAPPPSAILILLLDRKKTIHSDSRMLRSPRSAQTAMNFGLPSLRVKSQS</sequence>
<feature type="region of interest" description="Disordered" evidence="2">
    <location>
        <begin position="665"/>
        <end position="692"/>
    </location>
</feature>
<organism evidence="4 5">
    <name type="scientific">Tilletiaria anomala (strain ATCC 24038 / CBS 436.72 / UBC 951)</name>
    <dbReference type="NCBI Taxonomy" id="1037660"/>
    <lineage>
        <taxon>Eukaryota</taxon>
        <taxon>Fungi</taxon>
        <taxon>Dikarya</taxon>
        <taxon>Basidiomycota</taxon>
        <taxon>Ustilaginomycotina</taxon>
        <taxon>Exobasidiomycetes</taxon>
        <taxon>Georgefischeriales</taxon>
        <taxon>Tilletiariaceae</taxon>
        <taxon>Tilletiaria</taxon>
    </lineage>
</organism>
<gene>
    <name evidence="4" type="ORF">K437DRAFT_270435</name>
</gene>
<evidence type="ECO:0000256" key="2">
    <source>
        <dbReference type="SAM" id="MobiDB-lite"/>
    </source>
</evidence>
<protein>
    <submittedName>
        <fullName evidence="4">Cyclin-like protein</fullName>
    </submittedName>
</protein>
<dbReference type="Proteomes" id="UP000027361">
    <property type="component" value="Unassembled WGS sequence"/>
</dbReference>
<dbReference type="GO" id="GO:0006357">
    <property type="term" value="P:regulation of transcription by RNA polymerase II"/>
    <property type="evidence" value="ECO:0007669"/>
    <property type="project" value="InterPro"/>
</dbReference>
<feature type="domain" description="Cyclin-like" evidence="3">
    <location>
        <begin position="262"/>
        <end position="379"/>
    </location>
</feature>
<accession>A0A066VBW8</accession>
<feature type="region of interest" description="Disordered" evidence="2">
    <location>
        <begin position="1"/>
        <end position="58"/>
    </location>
</feature>
<dbReference type="SUPFAM" id="SSF47954">
    <property type="entry name" value="Cyclin-like"/>
    <property type="match status" value="2"/>
</dbReference>
<dbReference type="InParanoid" id="A0A066VBW8"/>
<feature type="compositionally biased region" description="Polar residues" evidence="2">
    <location>
        <begin position="628"/>
        <end position="642"/>
    </location>
</feature>
<feature type="region of interest" description="Disordered" evidence="2">
    <location>
        <begin position="594"/>
        <end position="644"/>
    </location>
</feature>
<dbReference type="AlphaFoldDB" id="A0A066VBW8"/>
<proteinExistence type="inferred from homology"/>
<dbReference type="OrthoDB" id="25002at2759"/>
<dbReference type="Pfam" id="PF00134">
    <property type="entry name" value="Cyclin_N"/>
    <property type="match status" value="1"/>
</dbReference>
<evidence type="ECO:0000256" key="1">
    <source>
        <dbReference type="RuleBase" id="RU000383"/>
    </source>
</evidence>
<dbReference type="InterPro" id="IPR013763">
    <property type="entry name" value="Cyclin-like_dom"/>
</dbReference>
<dbReference type="STRING" id="1037660.A0A066VBW8"/>
<dbReference type="RefSeq" id="XP_013240880.1">
    <property type="nucleotide sequence ID" value="XM_013385426.1"/>
</dbReference>
<evidence type="ECO:0000259" key="3">
    <source>
        <dbReference type="SMART" id="SM00385"/>
    </source>
</evidence>
<comment type="similarity">
    <text evidence="1">Belongs to the cyclin family.</text>
</comment>
<feature type="compositionally biased region" description="Basic and acidic residues" evidence="2">
    <location>
        <begin position="14"/>
        <end position="38"/>
    </location>
</feature>
<name>A0A066VBW8_TILAU</name>
<dbReference type="HOGENOM" id="CLU_398051_0_0_1"/>
<reference evidence="4 5" key="1">
    <citation type="submission" date="2014-05" db="EMBL/GenBank/DDBJ databases">
        <title>Draft genome sequence of a rare smut relative, Tilletiaria anomala UBC 951.</title>
        <authorList>
            <consortium name="DOE Joint Genome Institute"/>
            <person name="Toome M."/>
            <person name="Kuo A."/>
            <person name="Henrissat B."/>
            <person name="Lipzen A."/>
            <person name="Tritt A."/>
            <person name="Yoshinaga Y."/>
            <person name="Zane M."/>
            <person name="Barry K."/>
            <person name="Grigoriev I.V."/>
            <person name="Spatafora J.W."/>
            <person name="Aimea M.C."/>
        </authorList>
    </citation>
    <scope>NUCLEOTIDE SEQUENCE [LARGE SCALE GENOMIC DNA]</scope>
    <source>
        <strain evidence="4 5">UBC 951</strain>
    </source>
</reference>
<dbReference type="PANTHER" id="PTHR10026">
    <property type="entry name" value="CYCLIN"/>
    <property type="match status" value="1"/>
</dbReference>
<dbReference type="Gene3D" id="1.10.472.10">
    <property type="entry name" value="Cyclin-like"/>
    <property type="match status" value="2"/>
</dbReference>
<evidence type="ECO:0000313" key="5">
    <source>
        <dbReference type="Proteomes" id="UP000027361"/>
    </source>
</evidence>
<feature type="compositionally biased region" description="Polar residues" evidence="2">
    <location>
        <begin position="165"/>
        <end position="179"/>
    </location>
</feature>
<evidence type="ECO:0000313" key="4">
    <source>
        <dbReference type="EMBL" id="KDN38946.1"/>
    </source>
</evidence>
<feature type="region of interest" description="Disordered" evidence="2">
    <location>
        <begin position="121"/>
        <end position="189"/>
    </location>
</feature>
<dbReference type="CDD" id="cd20546">
    <property type="entry name" value="CYCLIN_SpCG1C_ScCTK2-like_rpt2"/>
    <property type="match status" value="1"/>
</dbReference>
<dbReference type="GeneID" id="25266174"/>
<dbReference type="InterPro" id="IPR043198">
    <property type="entry name" value="Cyclin/Ssn8"/>
</dbReference>
<dbReference type="InterPro" id="IPR006671">
    <property type="entry name" value="Cyclin_N"/>
</dbReference>